<keyword evidence="2" id="KW-0812">Transmembrane</keyword>
<dbReference type="PANTHER" id="PTHR32305:SF17">
    <property type="entry name" value="TRNA NUCLEASE WAPA"/>
    <property type="match status" value="1"/>
</dbReference>
<proteinExistence type="predicted"/>
<accession>A0A8H9L2X9</accession>
<feature type="compositionally biased region" description="Basic and acidic residues" evidence="1">
    <location>
        <begin position="526"/>
        <end position="546"/>
    </location>
</feature>
<dbReference type="RefSeq" id="WP_171102886.1">
    <property type="nucleotide sequence ID" value="NZ_BMPT01000002.1"/>
</dbReference>
<reference evidence="3" key="2">
    <citation type="submission" date="2020-09" db="EMBL/GenBank/DDBJ databases">
        <authorList>
            <person name="Sun Q."/>
            <person name="Ohkuma M."/>
        </authorList>
    </citation>
    <scope>NUCLEOTIDE SEQUENCE</scope>
    <source>
        <strain evidence="3">JCM 3051</strain>
    </source>
</reference>
<dbReference type="NCBIfam" id="TIGR03696">
    <property type="entry name" value="Rhs_assc_core"/>
    <property type="match status" value="1"/>
</dbReference>
<feature type="transmembrane region" description="Helical" evidence="2">
    <location>
        <begin position="567"/>
        <end position="589"/>
    </location>
</feature>
<evidence type="ECO:0000313" key="4">
    <source>
        <dbReference type="Proteomes" id="UP000655589"/>
    </source>
</evidence>
<keyword evidence="2" id="KW-1133">Transmembrane helix</keyword>
<dbReference type="EMBL" id="BMPT01000002">
    <property type="protein sequence ID" value="GGM15161.1"/>
    <property type="molecule type" value="Genomic_DNA"/>
</dbReference>
<dbReference type="AlphaFoldDB" id="A0A8H9L2X9"/>
<feature type="transmembrane region" description="Helical" evidence="2">
    <location>
        <begin position="627"/>
        <end position="645"/>
    </location>
</feature>
<gene>
    <name evidence="3" type="ORF">GCM10010102_08380</name>
</gene>
<feature type="region of interest" description="Disordered" evidence="1">
    <location>
        <begin position="526"/>
        <end position="549"/>
    </location>
</feature>
<keyword evidence="4" id="KW-1185">Reference proteome</keyword>
<evidence type="ECO:0000313" key="3">
    <source>
        <dbReference type="EMBL" id="GGM15161.1"/>
    </source>
</evidence>
<dbReference type="PANTHER" id="PTHR32305">
    <property type="match status" value="1"/>
</dbReference>
<comment type="caution">
    <text evidence="3">The sequence shown here is derived from an EMBL/GenBank/DDBJ whole genome shotgun (WGS) entry which is preliminary data.</text>
</comment>
<evidence type="ECO:0008006" key="5">
    <source>
        <dbReference type="Google" id="ProtNLM"/>
    </source>
</evidence>
<keyword evidence="2" id="KW-0472">Membrane</keyword>
<evidence type="ECO:0000256" key="2">
    <source>
        <dbReference type="SAM" id="Phobius"/>
    </source>
</evidence>
<dbReference type="InterPro" id="IPR050708">
    <property type="entry name" value="T6SS_VgrG/RHS"/>
</dbReference>
<reference evidence="3" key="1">
    <citation type="journal article" date="2014" name="Int. J. Syst. Evol. Microbiol.">
        <title>Complete genome sequence of Corynebacterium casei LMG S-19264T (=DSM 44701T), isolated from a smear-ripened cheese.</title>
        <authorList>
            <consortium name="US DOE Joint Genome Institute (JGI-PGF)"/>
            <person name="Walter F."/>
            <person name="Albersmeier A."/>
            <person name="Kalinowski J."/>
            <person name="Ruckert C."/>
        </authorList>
    </citation>
    <scope>NUCLEOTIDE SEQUENCE</scope>
    <source>
        <strain evidence="3">JCM 3051</strain>
    </source>
</reference>
<sequence>MRTQSVPAAGGLGQETLTTFYSATNAQDGLTGGFGWGSYVVRADYLPTGEVSSLNMGNTHTYQQAMYYGVGTRRLEGVTTTLETGNIGDDLHELQHATYSYDDAGNVLSAKDTPDPALGGLPSDQQCFTYDWARRLTNAWTPQSGDCATANRTVAGLGGGDPYWKSYSYDVLGNRETSVLHRTAAAGGDATSTYQQPASGTTSVRPHAVTSVTAKNDAGATLGQSSFTYDSAGNMTGRTVAGISAQTLTWDAEGELASIASDEDGNGSVSQDESDEYVYSADGDRLARTQDGDTTVYLPGQEITLDGDTGAVTAKRYYTFAGQTVAIRTGNLANTVTSIFNDPHGTGIIQVGNVSNQVVRRYTDPFGAPRDSAAGLPVGGDGANGSWVGDRGFLDKTEDATGLTAVGARLYDALLGSFISVDPVMDLTDPQQWNAYAYANNNPMTFSDPTGLLLGPLIDGAYTAPTAGEPGSGGWQVAANNTGYTGDWNNGGAGSWSQPGTTYEPPVPSATERARAAEAAEARARAAAEQRARENAAAEAEHKKESFWSQTKDWANNDSDWWGGQNIAAGLGILGTAVGAVALGAGLLGLTAVAGVPLLVVGAVGVGIGALATAIDCTADVDVSCGLSAVGTALGLGGLGSAALAGRMALRATSSTSAVDNIANAGANLDFHSLNLSVGGTALGFGSRAYGYDW</sequence>
<dbReference type="Proteomes" id="UP000655589">
    <property type="component" value="Unassembled WGS sequence"/>
</dbReference>
<feature type="region of interest" description="Disordered" evidence="1">
    <location>
        <begin position="486"/>
        <end position="510"/>
    </location>
</feature>
<protein>
    <recommendedName>
        <fullName evidence="5">RHS repeat-associated protein</fullName>
    </recommendedName>
</protein>
<name>A0A8H9L2X9_9MICO</name>
<evidence type="ECO:0000256" key="1">
    <source>
        <dbReference type="SAM" id="MobiDB-lite"/>
    </source>
</evidence>
<dbReference type="Gene3D" id="2.180.10.10">
    <property type="entry name" value="RHS repeat-associated core"/>
    <property type="match status" value="1"/>
</dbReference>
<organism evidence="3 4">
    <name type="scientific">Promicromonospora citrea</name>
    <dbReference type="NCBI Taxonomy" id="43677"/>
    <lineage>
        <taxon>Bacteria</taxon>
        <taxon>Bacillati</taxon>
        <taxon>Actinomycetota</taxon>
        <taxon>Actinomycetes</taxon>
        <taxon>Micrococcales</taxon>
        <taxon>Promicromonosporaceae</taxon>
        <taxon>Promicromonospora</taxon>
    </lineage>
</organism>
<feature type="transmembrane region" description="Helical" evidence="2">
    <location>
        <begin position="596"/>
        <end position="615"/>
    </location>
</feature>
<dbReference type="InterPro" id="IPR022385">
    <property type="entry name" value="Rhs_assc_core"/>
</dbReference>